<reference evidence="5 6" key="1">
    <citation type="journal article" date="2013" name="J. Microbiol. Biotechnol.">
        <title>Novosphingobium ginsenosidimutans sp. nov., with the ability to convert ginsenoside.</title>
        <authorList>
            <person name="Kim J.K."/>
            <person name="He D."/>
            <person name="Liu Q.M."/>
            <person name="Park H.Y."/>
            <person name="Jung M.S."/>
            <person name="Yoon M.H."/>
            <person name="Kim S.C."/>
            <person name="Im W.T."/>
        </authorList>
    </citation>
    <scope>NUCLEOTIDE SEQUENCE [LARGE SCALE GENOMIC DNA]</scope>
    <source>
        <strain evidence="5 6">FW-6</strain>
    </source>
</reference>
<evidence type="ECO:0000313" key="6">
    <source>
        <dbReference type="Proteomes" id="UP000321172"/>
    </source>
</evidence>
<dbReference type="EMBL" id="CP042345">
    <property type="protein sequence ID" value="QEA16652.1"/>
    <property type="molecule type" value="Genomic_DNA"/>
</dbReference>
<proteinExistence type="inferred from homology"/>
<dbReference type="GO" id="GO:0016020">
    <property type="term" value="C:membrane"/>
    <property type="evidence" value="ECO:0007669"/>
    <property type="project" value="InterPro"/>
</dbReference>
<dbReference type="KEGG" id="ngf:FRF71_11200"/>
<dbReference type="PANTHER" id="PTHR32089:SF112">
    <property type="entry name" value="LYSOZYME-LIKE PROTEIN-RELATED"/>
    <property type="match status" value="1"/>
</dbReference>
<organism evidence="5 6">
    <name type="scientific">Novosphingobium ginsenosidimutans</name>
    <dbReference type="NCBI Taxonomy" id="1176536"/>
    <lineage>
        <taxon>Bacteria</taxon>
        <taxon>Pseudomonadati</taxon>
        <taxon>Pseudomonadota</taxon>
        <taxon>Alphaproteobacteria</taxon>
        <taxon>Sphingomonadales</taxon>
        <taxon>Sphingomonadaceae</taxon>
        <taxon>Novosphingobium</taxon>
    </lineage>
</organism>
<dbReference type="GO" id="GO:0004888">
    <property type="term" value="F:transmembrane signaling receptor activity"/>
    <property type="evidence" value="ECO:0007669"/>
    <property type="project" value="InterPro"/>
</dbReference>
<dbReference type="Pfam" id="PF00015">
    <property type="entry name" value="MCPsignal"/>
    <property type="match status" value="1"/>
</dbReference>
<dbReference type="Gene3D" id="1.10.287.950">
    <property type="entry name" value="Methyl-accepting chemotaxis protein"/>
    <property type="match status" value="1"/>
</dbReference>
<dbReference type="OrthoDB" id="5292010at2"/>
<dbReference type="PRINTS" id="PR00260">
    <property type="entry name" value="CHEMTRNSDUCR"/>
</dbReference>
<dbReference type="InterPro" id="IPR004090">
    <property type="entry name" value="Chemotax_Me-accpt_rcpt"/>
</dbReference>
<gene>
    <name evidence="5" type="ORF">FRF71_11200</name>
</gene>
<dbReference type="PANTHER" id="PTHR32089">
    <property type="entry name" value="METHYL-ACCEPTING CHEMOTAXIS PROTEIN MCPB"/>
    <property type="match status" value="1"/>
</dbReference>
<evidence type="ECO:0000256" key="1">
    <source>
        <dbReference type="ARBA" id="ARBA00023224"/>
    </source>
</evidence>
<dbReference type="SMART" id="SM00283">
    <property type="entry name" value="MA"/>
    <property type="match status" value="1"/>
</dbReference>
<dbReference type="RefSeq" id="WP_147090731.1">
    <property type="nucleotide sequence ID" value="NZ_BAABJD010000005.1"/>
</dbReference>
<dbReference type="AlphaFoldDB" id="A0A5B8S6P8"/>
<sequence>MYVEPIQTGLPLLDQSAATHCGELAVGCTEAAGQIERATDQMQRQISDLAELDEIASALEMDQRHIAESADEAKLLSAQAYDRLGKGTERVGAAVVEFRSIITLISRLGLHVTNFATVMEQVQQVSKGIETIARTTNMLALNATIEAARAGEAGKTFAVVASEVKKLAQNTSAAAEEIRQAVGKLVDEAAGLVTEIQSGVDQSSKAEERLETVTDVLAETTRLVSQLDETGERVARHSAEVHAKGVAVREALDTVIGSVRANAQLLDATRSNVIAMEITSNSLFNAVISAGVSPRDTEIVELAASFRDELVAVTEAAIANGELRPDQLFDTNYRLVPGTNPELYRTGLSDWADANWRPLFDRLRITHPSVIMCSAADMNGFLPTHVTEHSRAPIGELAHDTKYCRNGRILLDDVDKQAKASQAPFFMTVYRQEGDGTNYVTVRNVYSPVVIQGRRWGDFEVAYQIRG</sequence>
<name>A0A5B8S6P8_9SPHN</name>
<evidence type="ECO:0000259" key="4">
    <source>
        <dbReference type="PROSITE" id="PS50111"/>
    </source>
</evidence>
<dbReference type="PROSITE" id="PS50111">
    <property type="entry name" value="CHEMOTAXIS_TRANSDUC_2"/>
    <property type="match status" value="1"/>
</dbReference>
<evidence type="ECO:0000313" key="5">
    <source>
        <dbReference type="EMBL" id="QEA16652.1"/>
    </source>
</evidence>
<protein>
    <submittedName>
        <fullName evidence="5">Chemotaxis protein</fullName>
    </submittedName>
</protein>
<dbReference type="GO" id="GO:0006935">
    <property type="term" value="P:chemotaxis"/>
    <property type="evidence" value="ECO:0007669"/>
    <property type="project" value="InterPro"/>
</dbReference>
<dbReference type="InterPro" id="IPR004089">
    <property type="entry name" value="MCPsignal_dom"/>
</dbReference>
<dbReference type="Proteomes" id="UP000321172">
    <property type="component" value="Chromosome"/>
</dbReference>
<dbReference type="SUPFAM" id="SSF58104">
    <property type="entry name" value="Methyl-accepting chemotaxis protein (MCP) signaling domain"/>
    <property type="match status" value="1"/>
</dbReference>
<keyword evidence="6" id="KW-1185">Reference proteome</keyword>
<keyword evidence="1 3" id="KW-0807">Transducer</keyword>
<evidence type="ECO:0000256" key="3">
    <source>
        <dbReference type="PROSITE-ProRule" id="PRU00284"/>
    </source>
</evidence>
<comment type="similarity">
    <text evidence="2">Belongs to the methyl-accepting chemotaxis (MCP) protein family.</text>
</comment>
<accession>A0A5B8S6P8</accession>
<dbReference type="GO" id="GO:0007165">
    <property type="term" value="P:signal transduction"/>
    <property type="evidence" value="ECO:0007669"/>
    <property type="project" value="UniProtKB-KW"/>
</dbReference>
<feature type="domain" description="Methyl-accepting transducer" evidence="4">
    <location>
        <begin position="20"/>
        <end position="256"/>
    </location>
</feature>
<evidence type="ECO:0000256" key="2">
    <source>
        <dbReference type="ARBA" id="ARBA00029447"/>
    </source>
</evidence>